<sequence>MEAILVIVITAILFYFLIKQGNAATSKQDNNISKYIVPNKNIPSEKDGVVRAICVNNYDGWLEQKHKNLKIGKQYTIEYAIIGSSTSRVYLSELKEQLFGYSLFNCYINGQEIGLIEDARIFWNVSQQDMPTRSTRILQYRGATKEGLKYIRNFFPNVPIIDRSNMNKLTLPPIPDIKEIKQFAINGWTLGEIHGLSHWQRVERNGILLSLIMCNGELCFRKEVNIKVVCLFAYLHDKCRLNNETDLKHGERAADMLYTMRDTLLKDLDNKEFSLLEQACRLHTTIHKTGNPTIDICFDADRLDLKRVGITPCPDKMATSCGEYYAMDTLRFMALDMNIPPITTDV</sequence>
<dbReference type="EMBL" id="JAQNSG010000013">
    <property type="protein sequence ID" value="MDC1881247.1"/>
    <property type="molecule type" value="Genomic_DNA"/>
</dbReference>
<name>A0AAW6GUY0_BACUN</name>
<dbReference type="SUPFAM" id="SSF109604">
    <property type="entry name" value="HD-domain/PDEase-like"/>
    <property type="match status" value="1"/>
</dbReference>
<dbReference type="Proteomes" id="UP001213309">
    <property type="component" value="Unassembled WGS sequence"/>
</dbReference>
<accession>A0AAW6GUY0</accession>
<organism evidence="1 2">
    <name type="scientific">Bacteroides uniformis</name>
    <dbReference type="NCBI Taxonomy" id="820"/>
    <lineage>
        <taxon>Bacteria</taxon>
        <taxon>Pseudomonadati</taxon>
        <taxon>Bacteroidota</taxon>
        <taxon>Bacteroidia</taxon>
        <taxon>Bacteroidales</taxon>
        <taxon>Bacteroidaceae</taxon>
        <taxon>Bacteroides</taxon>
    </lineage>
</organism>
<evidence type="ECO:0000313" key="1">
    <source>
        <dbReference type="EMBL" id="MDC1881247.1"/>
    </source>
</evidence>
<dbReference type="Gene3D" id="1.10.3210.10">
    <property type="entry name" value="Hypothetical protein af1432"/>
    <property type="match status" value="1"/>
</dbReference>
<comment type="caution">
    <text evidence="1">The sequence shown here is derived from an EMBL/GenBank/DDBJ whole genome shotgun (WGS) entry which is preliminary data.</text>
</comment>
<reference evidence="1" key="1">
    <citation type="submission" date="2022-10" db="EMBL/GenBank/DDBJ databases">
        <title>Human gut microbiome strain richness.</title>
        <authorList>
            <person name="Chen-Liaw A."/>
        </authorList>
    </citation>
    <scope>NUCLEOTIDE SEQUENCE</scope>
    <source>
        <strain evidence="1">1001713st2_A4_1001713B170214_170313</strain>
    </source>
</reference>
<protein>
    <recommendedName>
        <fullName evidence="3">HD domain-containing protein</fullName>
    </recommendedName>
</protein>
<evidence type="ECO:0000313" key="2">
    <source>
        <dbReference type="Proteomes" id="UP001213309"/>
    </source>
</evidence>
<gene>
    <name evidence="1" type="ORF">POZ24_14610</name>
</gene>
<proteinExistence type="predicted"/>
<evidence type="ECO:0008006" key="3">
    <source>
        <dbReference type="Google" id="ProtNLM"/>
    </source>
</evidence>
<dbReference type="RefSeq" id="WP_230327169.1">
    <property type="nucleotide sequence ID" value="NZ_JADPCT010000436.1"/>
</dbReference>
<dbReference type="AlphaFoldDB" id="A0AAW6GUY0"/>